<evidence type="ECO:0000256" key="1">
    <source>
        <dbReference type="SAM" id="MobiDB-lite"/>
    </source>
</evidence>
<dbReference type="AlphaFoldDB" id="A0A9X0CI46"/>
<accession>A0A9X0CI46</accession>
<dbReference type="Proteomes" id="UP001163046">
    <property type="component" value="Unassembled WGS sequence"/>
</dbReference>
<keyword evidence="3" id="KW-1185">Reference proteome</keyword>
<dbReference type="EMBL" id="MU827333">
    <property type="protein sequence ID" value="KAJ7354791.1"/>
    <property type="molecule type" value="Genomic_DNA"/>
</dbReference>
<sequence length="216" mass="24291">MEAMRGEVLKDHLRERTENKEKGVVDSLSHDEFLAKVIAASDKWDDRERSIHPIQIKGTRSQMQDAIGYRPNLKCTWVEAIKLYKNMLEEVNREKQRVVLGKGPYVLSRKYSHLEVPLLKWTKMTHKQKQNHLAKVSCKKAGQVDPAVVDLAVDPAVVDLAVDPAVVDLAVYPPDDAEANATGIAAVSSDKIGNFDEYNFPEFLRGHGPMQTKLFG</sequence>
<name>A0A9X0CI46_9CNID</name>
<proteinExistence type="predicted"/>
<evidence type="ECO:0000313" key="2">
    <source>
        <dbReference type="EMBL" id="KAJ7354791.1"/>
    </source>
</evidence>
<evidence type="ECO:0000313" key="3">
    <source>
        <dbReference type="Proteomes" id="UP001163046"/>
    </source>
</evidence>
<protein>
    <submittedName>
        <fullName evidence="2">Uncharacterized protein</fullName>
    </submittedName>
</protein>
<reference evidence="2" key="1">
    <citation type="submission" date="2023-01" db="EMBL/GenBank/DDBJ databases">
        <title>Genome assembly of the deep-sea coral Lophelia pertusa.</title>
        <authorList>
            <person name="Herrera S."/>
            <person name="Cordes E."/>
        </authorList>
    </citation>
    <scope>NUCLEOTIDE SEQUENCE</scope>
    <source>
        <strain evidence="2">USNM1676648</strain>
        <tissue evidence="2">Polyp</tissue>
    </source>
</reference>
<feature type="region of interest" description="Disordered" evidence="1">
    <location>
        <begin position="1"/>
        <end position="23"/>
    </location>
</feature>
<comment type="caution">
    <text evidence="2">The sequence shown here is derived from an EMBL/GenBank/DDBJ whole genome shotgun (WGS) entry which is preliminary data.</text>
</comment>
<gene>
    <name evidence="2" type="ORF">OS493_030209</name>
</gene>
<organism evidence="2 3">
    <name type="scientific">Desmophyllum pertusum</name>
    <dbReference type="NCBI Taxonomy" id="174260"/>
    <lineage>
        <taxon>Eukaryota</taxon>
        <taxon>Metazoa</taxon>
        <taxon>Cnidaria</taxon>
        <taxon>Anthozoa</taxon>
        <taxon>Hexacorallia</taxon>
        <taxon>Scleractinia</taxon>
        <taxon>Caryophylliina</taxon>
        <taxon>Caryophylliidae</taxon>
        <taxon>Desmophyllum</taxon>
    </lineage>
</organism>